<organism evidence="2 3">
    <name type="scientific">Pectinatus haikarae</name>
    <dbReference type="NCBI Taxonomy" id="349096"/>
    <lineage>
        <taxon>Bacteria</taxon>
        <taxon>Bacillati</taxon>
        <taxon>Bacillota</taxon>
        <taxon>Negativicutes</taxon>
        <taxon>Selenomonadales</taxon>
        <taxon>Selenomonadaceae</taxon>
        <taxon>Pectinatus</taxon>
    </lineage>
</organism>
<dbReference type="PANTHER" id="PTHR30354">
    <property type="entry name" value="GNT FAMILY GLUCONATE TRANSPORTER"/>
    <property type="match status" value="1"/>
</dbReference>
<evidence type="ECO:0000256" key="1">
    <source>
        <dbReference type="SAM" id="Phobius"/>
    </source>
</evidence>
<feature type="transmembrane region" description="Helical" evidence="1">
    <location>
        <begin position="178"/>
        <end position="201"/>
    </location>
</feature>
<accession>A0ABT9Y8G9</accession>
<dbReference type="InterPro" id="IPR003474">
    <property type="entry name" value="Glcn_transporter"/>
</dbReference>
<dbReference type="PIRSF" id="PIRSF002746">
    <property type="entry name" value="Gluconate_transporter"/>
    <property type="match status" value="1"/>
</dbReference>
<keyword evidence="1" id="KW-0472">Membrane</keyword>
<sequence length="445" mass="46794">METAFLVGTLFTAILLVVFLIMKARLHAFVSLVVACLYVGFITGMPLSKICASIEAGMGSTLGFLATVLGLGSILGKMLEASGGAERLARTLIYAFGKRRANWAMMVVGLITGIPVFFQVGFVLLIPLVISVARATGLSIVAIGVPIGVSLQIVHCMLPPHPAAMAIAATLHADIGKVILLGLIVCIIAAAVAGPIWTSFIKKNIKAELPALSKELKQTPDSALPNFGITLFTVLLPMLIMVSKTLFDLTASKDFQYIELINFIGNPIVALLISAFFAYWSLGINRGFSMQDLLKFTDQSFAPVAGILLVIGAGGAFNRVLIDSGLGTKLGDILTSLDMSPLILAWVVAAVMRFSVGSATVAMMTAAGIVSPMLAQYPSLDPAVVALAVGSGAICFSHVTDSGFWIVKEYFGLTVEGALKSYTLATCIASVTAIISTLIISKIVF</sequence>
<keyword evidence="3" id="KW-1185">Reference proteome</keyword>
<name>A0ABT9Y8G9_9FIRM</name>
<dbReference type="RefSeq" id="WP_196604216.1">
    <property type="nucleotide sequence ID" value="NZ_CP116940.1"/>
</dbReference>
<protein>
    <submittedName>
        <fullName evidence="2">GntP family gluconate:H+ symporter/D-serine transporter</fullName>
    </submittedName>
</protein>
<comment type="caution">
    <text evidence="2">The sequence shown here is derived from an EMBL/GenBank/DDBJ whole genome shotgun (WGS) entry which is preliminary data.</text>
</comment>
<reference evidence="2 3" key="1">
    <citation type="submission" date="2023-07" db="EMBL/GenBank/DDBJ databases">
        <title>Genomic Encyclopedia of Type Strains, Phase IV (KMG-IV): sequencing the most valuable type-strain genomes for metagenomic binning, comparative biology and taxonomic classification.</title>
        <authorList>
            <person name="Goeker M."/>
        </authorList>
    </citation>
    <scope>NUCLEOTIDE SEQUENCE [LARGE SCALE GENOMIC DNA]</scope>
    <source>
        <strain evidence="2 3">DSM 16980</strain>
    </source>
</reference>
<feature type="transmembrane region" description="Helical" evidence="1">
    <location>
        <begin position="342"/>
        <end position="370"/>
    </location>
</feature>
<keyword evidence="1" id="KW-1133">Transmembrane helix</keyword>
<dbReference type="Pfam" id="PF02447">
    <property type="entry name" value="GntP_permease"/>
    <property type="match status" value="1"/>
</dbReference>
<dbReference type="EMBL" id="JAUSUE010000011">
    <property type="protein sequence ID" value="MDQ0203938.1"/>
    <property type="molecule type" value="Genomic_DNA"/>
</dbReference>
<dbReference type="SUPFAM" id="SSF81340">
    <property type="entry name" value="Clc chloride channel"/>
    <property type="match status" value="1"/>
</dbReference>
<feature type="transmembrane region" description="Helical" evidence="1">
    <location>
        <begin position="382"/>
        <end position="399"/>
    </location>
</feature>
<feature type="transmembrane region" description="Helical" evidence="1">
    <location>
        <begin position="419"/>
        <end position="440"/>
    </location>
</feature>
<proteinExistence type="predicted"/>
<evidence type="ECO:0000313" key="2">
    <source>
        <dbReference type="EMBL" id="MDQ0203938.1"/>
    </source>
</evidence>
<feature type="transmembrane region" description="Helical" evidence="1">
    <location>
        <begin position="301"/>
        <end position="322"/>
    </location>
</feature>
<feature type="transmembrane region" description="Helical" evidence="1">
    <location>
        <begin position="222"/>
        <end position="240"/>
    </location>
</feature>
<feature type="transmembrane region" description="Helical" evidence="1">
    <location>
        <begin position="28"/>
        <end position="47"/>
    </location>
</feature>
<dbReference type="Proteomes" id="UP001239167">
    <property type="component" value="Unassembled WGS sequence"/>
</dbReference>
<gene>
    <name evidence="2" type="ORF">J2S01_001658</name>
</gene>
<feature type="transmembrane region" description="Helical" evidence="1">
    <location>
        <begin position="137"/>
        <end position="158"/>
    </location>
</feature>
<dbReference type="InterPro" id="IPR014743">
    <property type="entry name" value="Cl-channel_core"/>
</dbReference>
<feature type="transmembrane region" description="Helical" evidence="1">
    <location>
        <begin position="260"/>
        <end position="280"/>
    </location>
</feature>
<dbReference type="NCBIfam" id="TIGR00791">
    <property type="entry name" value="gntP"/>
    <property type="match status" value="1"/>
</dbReference>
<feature type="transmembrane region" description="Helical" evidence="1">
    <location>
        <begin position="5"/>
        <end position="22"/>
    </location>
</feature>
<evidence type="ECO:0000313" key="3">
    <source>
        <dbReference type="Proteomes" id="UP001239167"/>
    </source>
</evidence>
<feature type="transmembrane region" description="Helical" evidence="1">
    <location>
        <begin position="103"/>
        <end position="130"/>
    </location>
</feature>
<feature type="transmembrane region" description="Helical" evidence="1">
    <location>
        <begin position="59"/>
        <end position="79"/>
    </location>
</feature>
<keyword evidence="1" id="KW-0812">Transmembrane</keyword>
<dbReference type="PANTHER" id="PTHR30354:SF6">
    <property type="entry name" value="D-SERINE TRANSPORTER DSDX"/>
    <property type="match status" value="1"/>
</dbReference>